<proteinExistence type="inferred from homology"/>
<dbReference type="GO" id="GO:0016887">
    <property type="term" value="F:ATP hydrolysis activity"/>
    <property type="evidence" value="ECO:0007669"/>
    <property type="project" value="InterPro"/>
</dbReference>
<dbReference type="GO" id="GO:0015833">
    <property type="term" value="P:peptide transport"/>
    <property type="evidence" value="ECO:0007669"/>
    <property type="project" value="InterPro"/>
</dbReference>
<evidence type="ECO:0000256" key="7">
    <source>
        <dbReference type="ARBA" id="ARBA00023136"/>
    </source>
</evidence>
<comment type="subcellular location">
    <subcellularLocation>
        <location evidence="1">Cell inner membrane</location>
        <topology evidence="1">Peripheral membrane protein</topology>
    </subcellularLocation>
</comment>
<feature type="domain" description="ABC transporter" evidence="11">
    <location>
        <begin position="7"/>
        <end position="258"/>
    </location>
</feature>
<evidence type="ECO:0000256" key="4">
    <source>
        <dbReference type="ARBA" id="ARBA00022475"/>
    </source>
</evidence>
<feature type="compositionally biased region" description="Basic and acidic residues" evidence="10">
    <location>
        <begin position="329"/>
        <end position="338"/>
    </location>
</feature>
<dbReference type="PROSITE" id="PS50893">
    <property type="entry name" value="ABC_TRANSPORTER_2"/>
    <property type="match status" value="2"/>
</dbReference>
<dbReference type="GO" id="GO:0005886">
    <property type="term" value="C:plasma membrane"/>
    <property type="evidence" value="ECO:0007669"/>
    <property type="project" value="UniProtKB-SubCell"/>
</dbReference>
<sequence>MSTETLLDIRDLSVTLPTESSALKAVRGIDLELRRGETLGIVGESGSGKSMTALALMNLLPPAAQRTAACINFAGADLSAVSEKQLAHQVRGRKIGMIFQEPMTSLNPVYTIGRQLTETMTLHGNVSAAQAQRRAIELLEKVGLPDPASRLRQYPHELSGGQRQRVMIAMALMNEPELLIADEPTTALDVTIQAQILYLLRQLQTELGMSMILITHDLGVVSRAADRIAVMYAGDLVETGTTEQVLNAPRHPYTRGLLECVPGYRGAAARRLGSIPGVVPSMTGDIQGCAFAARCPRAVARCLTDTPPTRALGEAHRFVCHDPEETRGISFGDSEHASDTPPPRPAQESVLKVDNVSCTFSVRQGLFGKRKTLRALANVSLDIRRGEVLALVGESGCGKSTLSRTIMGLQTPDSGSVTLSGQPVASLPARQRARMIQPIFQDPYSSLNPRQTIGEIIGRPLTVNQIGSKTERRSKVHRMMEYVGLPPRVFNSFPDQLSGGQRQRVAIARALILDPEIVICDEPTSALDVSVQAQILNLLLDLRDELDLTYLFVTHDLSVVEHLADRVAVMYLGEIVECGDREQVLARPKHPYTRALLDSVLSIAPELDVPEPRLTGDFPNPINRPSGCPFHPRCPLADAHCQRVAPALEMFDNTLVKCWKADATSPAPSPNNKTEESAL</sequence>
<dbReference type="Pfam" id="PF08352">
    <property type="entry name" value="oligo_HPY"/>
    <property type="match status" value="2"/>
</dbReference>
<protein>
    <recommendedName>
        <fullName evidence="8">ABC-type dipeptide transporter</fullName>
        <ecNumber evidence="8">7.4.2.9</ecNumber>
    </recommendedName>
</protein>
<dbReference type="Proteomes" id="UP000006764">
    <property type="component" value="Chromosome"/>
</dbReference>
<dbReference type="GO" id="GO:0055085">
    <property type="term" value="P:transmembrane transport"/>
    <property type="evidence" value="ECO:0007669"/>
    <property type="project" value="UniProtKB-ARBA"/>
</dbReference>
<evidence type="ECO:0000313" key="12">
    <source>
        <dbReference type="EMBL" id="AJD49683.1"/>
    </source>
</evidence>
<evidence type="ECO:0000259" key="11">
    <source>
        <dbReference type="PROSITE" id="PS50893"/>
    </source>
</evidence>
<dbReference type="Pfam" id="PF00005">
    <property type="entry name" value="ABC_tran"/>
    <property type="match status" value="2"/>
</dbReference>
<dbReference type="AlphaFoldDB" id="A0A0B4XT44"/>
<feature type="domain" description="ABC transporter" evidence="11">
    <location>
        <begin position="351"/>
        <end position="597"/>
    </location>
</feature>
<evidence type="ECO:0000256" key="8">
    <source>
        <dbReference type="ARBA" id="ARBA00038852"/>
    </source>
</evidence>
<dbReference type="InterPro" id="IPR017871">
    <property type="entry name" value="ABC_transporter-like_CS"/>
</dbReference>
<dbReference type="SUPFAM" id="SSF52540">
    <property type="entry name" value="P-loop containing nucleoside triphosphate hydrolases"/>
    <property type="match status" value="2"/>
</dbReference>
<keyword evidence="13" id="KW-1185">Reference proteome</keyword>
<dbReference type="InterPro" id="IPR050388">
    <property type="entry name" value="ABC_Ni/Peptide_Import"/>
</dbReference>
<dbReference type="InterPro" id="IPR003439">
    <property type="entry name" value="ABC_transporter-like_ATP-bd"/>
</dbReference>
<dbReference type="KEGG" id="apac:S7S_16355"/>
<dbReference type="EC" id="7.4.2.9" evidence="8"/>
<evidence type="ECO:0000256" key="1">
    <source>
        <dbReference type="ARBA" id="ARBA00004417"/>
    </source>
</evidence>
<dbReference type="InterPro" id="IPR013563">
    <property type="entry name" value="Oligopep_ABC_C"/>
</dbReference>
<dbReference type="OrthoDB" id="9784450at2"/>
<dbReference type="NCBIfam" id="NF007739">
    <property type="entry name" value="PRK10419.1"/>
    <property type="match status" value="2"/>
</dbReference>
<dbReference type="HOGENOM" id="CLU_000604_86_2_6"/>
<dbReference type="PANTHER" id="PTHR43297">
    <property type="entry name" value="OLIGOPEPTIDE TRANSPORT ATP-BINDING PROTEIN APPD"/>
    <property type="match status" value="1"/>
</dbReference>
<dbReference type="RefSeq" id="WP_008733204.1">
    <property type="nucleotide sequence ID" value="NZ_CP004387.1"/>
</dbReference>
<dbReference type="EMBL" id="CP004387">
    <property type="protein sequence ID" value="AJD49683.1"/>
    <property type="molecule type" value="Genomic_DNA"/>
</dbReference>
<keyword evidence="4" id="KW-1003">Cell membrane</keyword>
<feature type="region of interest" description="Disordered" evidence="10">
    <location>
        <begin position="329"/>
        <end position="349"/>
    </location>
</feature>
<evidence type="ECO:0000256" key="5">
    <source>
        <dbReference type="ARBA" id="ARBA00022741"/>
    </source>
</evidence>
<dbReference type="FunFam" id="3.40.50.300:FF:000016">
    <property type="entry name" value="Oligopeptide ABC transporter ATP-binding component"/>
    <property type="match status" value="2"/>
</dbReference>
<accession>A0A0B4XT44</accession>
<dbReference type="NCBIfam" id="NF008453">
    <property type="entry name" value="PRK11308.1"/>
    <property type="match status" value="2"/>
</dbReference>
<dbReference type="CDD" id="cd03257">
    <property type="entry name" value="ABC_NikE_OppD_transporters"/>
    <property type="match status" value="2"/>
</dbReference>
<dbReference type="InterPro" id="IPR003593">
    <property type="entry name" value="AAA+_ATPase"/>
</dbReference>
<evidence type="ECO:0000256" key="9">
    <source>
        <dbReference type="ARBA" id="ARBA00047356"/>
    </source>
</evidence>
<keyword evidence="3" id="KW-0813">Transport</keyword>
<comment type="similarity">
    <text evidence="2">Belongs to the ABC transporter superfamily.</text>
</comment>
<evidence type="ECO:0000256" key="3">
    <source>
        <dbReference type="ARBA" id="ARBA00022448"/>
    </source>
</evidence>
<dbReference type="Gene3D" id="3.40.50.300">
    <property type="entry name" value="P-loop containing nucleotide triphosphate hydrolases"/>
    <property type="match status" value="2"/>
</dbReference>
<dbReference type="GO" id="GO:0005524">
    <property type="term" value="F:ATP binding"/>
    <property type="evidence" value="ECO:0007669"/>
    <property type="project" value="UniProtKB-KW"/>
</dbReference>
<dbReference type="STRING" id="391936.S7S_16355"/>
<dbReference type="PANTHER" id="PTHR43297:SF2">
    <property type="entry name" value="DIPEPTIDE TRANSPORT ATP-BINDING PROTEIN DPPD"/>
    <property type="match status" value="1"/>
</dbReference>
<dbReference type="InterPro" id="IPR027417">
    <property type="entry name" value="P-loop_NTPase"/>
</dbReference>
<dbReference type="NCBIfam" id="TIGR01727">
    <property type="entry name" value="oligo_HPY"/>
    <property type="match status" value="2"/>
</dbReference>
<evidence type="ECO:0000256" key="6">
    <source>
        <dbReference type="ARBA" id="ARBA00022840"/>
    </source>
</evidence>
<evidence type="ECO:0000256" key="10">
    <source>
        <dbReference type="SAM" id="MobiDB-lite"/>
    </source>
</evidence>
<organism evidence="12 13">
    <name type="scientific">Isoalcanivorax pacificus W11-5</name>
    <dbReference type="NCBI Taxonomy" id="391936"/>
    <lineage>
        <taxon>Bacteria</taxon>
        <taxon>Pseudomonadati</taxon>
        <taxon>Pseudomonadota</taxon>
        <taxon>Gammaproteobacteria</taxon>
        <taxon>Oceanospirillales</taxon>
        <taxon>Alcanivoracaceae</taxon>
        <taxon>Isoalcanivorax</taxon>
    </lineage>
</organism>
<comment type="catalytic activity">
    <reaction evidence="9">
        <text>a dipeptide(out) + ATP + H2O = a dipeptide(in) + ADP + phosphate + H(+)</text>
        <dbReference type="Rhea" id="RHEA:23120"/>
        <dbReference type="ChEBI" id="CHEBI:15377"/>
        <dbReference type="ChEBI" id="CHEBI:15378"/>
        <dbReference type="ChEBI" id="CHEBI:30616"/>
        <dbReference type="ChEBI" id="CHEBI:43474"/>
        <dbReference type="ChEBI" id="CHEBI:90799"/>
        <dbReference type="ChEBI" id="CHEBI:456216"/>
        <dbReference type="EC" id="7.4.2.9"/>
    </reaction>
</comment>
<dbReference type="PROSITE" id="PS00211">
    <property type="entry name" value="ABC_TRANSPORTER_1"/>
    <property type="match status" value="2"/>
</dbReference>
<gene>
    <name evidence="12" type="ORF">S7S_16355</name>
</gene>
<evidence type="ECO:0000256" key="2">
    <source>
        <dbReference type="ARBA" id="ARBA00005417"/>
    </source>
</evidence>
<reference evidence="12 13" key="1">
    <citation type="journal article" date="2012" name="J. Bacteriol.">
        <title>Genome sequence of an alkane-degrading bacterium, Alcanivorax pacificus type strain W11-5, isolated from deep sea sediment.</title>
        <authorList>
            <person name="Lai Q."/>
            <person name="Shao Z."/>
        </authorList>
    </citation>
    <scope>NUCLEOTIDE SEQUENCE [LARGE SCALE GENOMIC DNA]</scope>
    <source>
        <strain evidence="12 13">W11-5</strain>
    </source>
</reference>
<dbReference type="SMART" id="SM00382">
    <property type="entry name" value="AAA"/>
    <property type="match status" value="2"/>
</dbReference>
<keyword evidence="6 12" id="KW-0067">ATP-binding</keyword>
<keyword evidence="5" id="KW-0547">Nucleotide-binding</keyword>
<keyword evidence="7" id="KW-0472">Membrane</keyword>
<name>A0A0B4XT44_9GAMM</name>
<evidence type="ECO:0000313" key="13">
    <source>
        <dbReference type="Proteomes" id="UP000006764"/>
    </source>
</evidence>